<dbReference type="Pfam" id="PF12704">
    <property type="entry name" value="MacB_PCD"/>
    <property type="match status" value="1"/>
</dbReference>
<evidence type="ECO:0000256" key="6">
    <source>
        <dbReference type="ARBA" id="ARBA00038076"/>
    </source>
</evidence>
<dbReference type="EMBL" id="LPWH01000093">
    <property type="protein sequence ID" value="POQ99689.1"/>
    <property type="molecule type" value="Genomic_DNA"/>
</dbReference>
<dbReference type="InterPro" id="IPR025857">
    <property type="entry name" value="MacB_PCD"/>
</dbReference>
<name>A0A2S4JJU3_9SPIO</name>
<keyword evidence="3 7" id="KW-0812">Transmembrane</keyword>
<feature type="domain" description="ABC3 transporter permease C-terminal" evidence="8">
    <location>
        <begin position="275"/>
        <end position="404"/>
    </location>
</feature>
<evidence type="ECO:0000313" key="11">
    <source>
        <dbReference type="Proteomes" id="UP000237350"/>
    </source>
</evidence>
<evidence type="ECO:0000256" key="4">
    <source>
        <dbReference type="ARBA" id="ARBA00022989"/>
    </source>
</evidence>
<comment type="subcellular location">
    <subcellularLocation>
        <location evidence="1">Cell membrane</location>
        <topology evidence="1">Multi-pass membrane protein</topology>
    </subcellularLocation>
</comment>
<dbReference type="OrthoDB" id="9770099at2"/>
<evidence type="ECO:0000256" key="7">
    <source>
        <dbReference type="SAM" id="Phobius"/>
    </source>
</evidence>
<dbReference type="InterPro" id="IPR050250">
    <property type="entry name" value="Macrolide_Exporter_MacB"/>
</dbReference>
<keyword evidence="11" id="KW-1185">Reference proteome</keyword>
<dbReference type="Pfam" id="PF02687">
    <property type="entry name" value="FtsX"/>
    <property type="match status" value="1"/>
</dbReference>
<feature type="transmembrane region" description="Helical" evidence="7">
    <location>
        <begin position="327"/>
        <end position="350"/>
    </location>
</feature>
<keyword evidence="5 7" id="KW-0472">Membrane</keyword>
<comment type="caution">
    <text evidence="10">The sequence shown here is derived from an EMBL/GenBank/DDBJ whole genome shotgun (WGS) entry which is preliminary data.</text>
</comment>
<keyword evidence="4 7" id="KW-1133">Transmembrane helix</keyword>
<dbReference type="InterPro" id="IPR003838">
    <property type="entry name" value="ABC3_permease_C"/>
</dbReference>
<evidence type="ECO:0000256" key="3">
    <source>
        <dbReference type="ARBA" id="ARBA00022692"/>
    </source>
</evidence>
<keyword evidence="10" id="KW-0449">Lipoprotein</keyword>
<evidence type="ECO:0000256" key="2">
    <source>
        <dbReference type="ARBA" id="ARBA00022475"/>
    </source>
</evidence>
<evidence type="ECO:0000313" key="10">
    <source>
        <dbReference type="EMBL" id="POQ99689.1"/>
    </source>
</evidence>
<dbReference type="Proteomes" id="UP000237350">
    <property type="component" value="Unassembled WGS sequence"/>
</dbReference>
<feature type="domain" description="MacB-like periplasmic core" evidence="9">
    <location>
        <begin position="20"/>
        <end position="230"/>
    </location>
</feature>
<feature type="transmembrane region" description="Helical" evidence="7">
    <location>
        <begin position="371"/>
        <end position="394"/>
    </location>
</feature>
<feature type="transmembrane region" description="Helical" evidence="7">
    <location>
        <begin position="271"/>
        <end position="291"/>
    </location>
</feature>
<evidence type="ECO:0000259" key="8">
    <source>
        <dbReference type="Pfam" id="PF02687"/>
    </source>
</evidence>
<keyword evidence="2" id="KW-1003">Cell membrane</keyword>
<evidence type="ECO:0000259" key="9">
    <source>
        <dbReference type="Pfam" id="PF12704"/>
    </source>
</evidence>
<sequence length="410" mass="44444">MARNIITLATRNILRNRRRSALSVTAIALAACTITLLFALLEGIRADVRHNSWNYETGEVRLRHALFDRYEHLNPLHYTVAEADLLLPALRSLDQTHRVSPRVHIQGATFRGEEMIPSRGIGIDLDREGEDLDLERLLLSGRLPRPGTSEALVGAGLAEKLGLSPGEPFTVLTTTRLRSSNAFTLDVTGLVAFPLGHMNQTSYLLPLETAGRYLRMEGGVSEILISGTGSDTPGLVRAVEEVLQAQGLDQLRPLPWTEVSGGYRYLQVADIIYRIIALCFFLVGSSVIVNTTMMTIHERTREIGTLSALGMSEGTLVRLFFTEASLLGTLGSLAGVLAGSLLILPAQIGGIDFGSRLDMVEIDISSVIHPLLNLQSTLGVFCYSLAVALAASYLPARRAAGLPPVEALRA</sequence>
<dbReference type="GO" id="GO:0022857">
    <property type="term" value="F:transmembrane transporter activity"/>
    <property type="evidence" value="ECO:0007669"/>
    <property type="project" value="TreeGrafter"/>
</dbReference>
<feature type="transmembrane region" description="Helical" evidence="7">
    <location>
        <begin position="21"/>
        <end position="41"/>
    </location>
</feature>
<reference evidence="11" key="1">
    <citation type="submission" date="2015-12" db="EMBL/GenBank/DDBJ databases">
        <authorList>
            <person name="Lodha T.D."/>
            <person name="Chintalapati S."/>
            <person name="Chintalapati V.R."/>
            <person name="Sravanthi T."/>
        </authorList>
    </citation>
    <scope>NUCLEOTIDE SEQUENCE [LARGE SCALE GENOMIC DNA]</scope>
    <source>
        <strain evidence="11">JC133</strain>
    </source>
</reference>
<protein>
    <submittedName>
        <fullName evidence="10">Lipoprotein ABC transporter permease</fullName>
    </submittedName>
</protein>
<dbReference type="PROSITE" id="PS51257">
    <property type="entry name" value="PROKAR_LIPOPROTEIN"/>
    <property type="match status" value="1"/>
</dbReference>
<organism evidence="10 11">
    <name type="scientific">Alkalispirochaeta sphaeroplastigenens</name>
    <dbReference type="NCBI Taxonomy" id="1187066"/>
    <lineage>
        <taxon>Bacteria</taxon>
        <taxon>Pseudomonadati</taxon>
        <taxon>Spirochaetota</taxon>
        <taxon>Spirochaetia</taxon>
        <taxon>Spirochaetales</taxon>
        <taxon>Spirochaetaceae</taxon>
        <taxon>Alkalispirochaeta</taxon>
    </lineage>
</organism>
<comment type="similarity">
    <text evidence="6">Belongs to the ABC-4 integral membrane protein family.</text>
</comment>
<evidence type="ECO:0000256" key="5">
    <source>
        <dbReference type="ARBA" id="ARBA00023136"/>
    </source>
</evidence>
<gene>
    <name evidence="10" type="ORF">AU468_10295</name>
</gene>
<dbReference type="GO" id="GO:0005886">
    <property type="term" value="C:plasma membrane"/>
    <property type="evidence" value="ECO:0007669"/>
    <property type="project" value="UniProtKB-SubCell"/>
</dbReference>
<dbReference type="AlphaFoldDB" id="A0A2S4JJU3"/>
<proteinExistence type="inferred from homology"/>
<dbReference type="PANTHER" id="PTHR30572">
    <property type="entry name" value="MEMBRANE COMPONENT OF TRANSPORTER-RELATED"/>
    <property type="match status" value="1"/>
</dbReference>
<evidence type="ECO:0000256" key="1">
    <source>
        <dbReference type="ARBA" id="ARBA00004651"/>
    </source>
</evidence>
<dbReference type="RefSeq" id="WP_103680649.1">
    <property type="nucleotide sequence ID" value="NZ_LPWH01000093.1"/>
</dbReference>
<accession>A0A2S4JJU3</accession>
<dbReference type="PANTHER" id="PTHR30572:SF4">
    <property type="entry name" value="ABC TRANSPORTER PERMEASE YTRF"/>
    <property type="match status" value="1"/>
</dbReference>